<dbReference type="InterPro" id="IPR011009">
    <property type="entry name" value="Kinase-like_dom_sf"/>
</dbReference>
<protein>
    <submittedName>
        <fullName evidence="2">Phosphotransferase family enzyme</fullName>
    </submittedName>
</protein>
<organism evidence="2 3">
    <name type="scientific">Kribbella amoyensis</name>
    <dbReference type="NCBI Taxonomy" id="996641"/>
    <lineage>
        <taxon>Bacteria</taxon>
        <taxon>Bacillati</taxon>
        <taxon>Actinomycetota</taxon>
        <taxon>Actinomycetes</taxon>
        <taxon>Propionibacteriales</taxon>
        <taxon>Kribbellaceae</taxon>
        <taxon>Kribbella</taxon>
    </lineage>
</organism>
<keyword evidence="3" id="KW-1185">Reference proteome</keyword>
<dbReference type="InterPro" id="IPR002575">
    <property type="entry name" value="Aminoglycoside_PTrfase"/>
</dbReference>
<dbReference type="SUPFAM" id="SSF56112">
    <property type="entry name" value="Protein kinase-like (PK-like)"/>
    <property type="match status" value="1"/>
</dbReference>
<dbReference type="RefSeq" id="WP_170284945.1">
    <property type="nucleotide sequence ID" value="NZ_VIVK01000003.1"/>
</dbReference>
<dbReference type="EMBL" id="VIVK01000003">
    <property type="protein sequence ID" value="TWD73346.1"/>
    <property type="molecule type" value="Genomic_DNA"/>
</dbReference>
<dbReference type="Proteomes" id="UP000318380">
    <property type="component" value="Unassembled WGS sequence"/>
</dbReference>
<feature type="domain" description="Aminoglycoside phosphotransferase" evidence="1">
    <location>
        <begin position="30"/>
        <end position="256"/>
    </location>
</feature>
<evidence type="ECO:0000313" key="3">
    <source>
        <dbReference type="Proteomes" id="UP000318380"/>
    </source>
</evidence>
<dbReference type="GO" id="GO:0016740">
    <property type="term" value="F:transferase activity"/>
    <property type="evidence" value="ECO:0007669"/>
    <property type="project" value="UniProtKB-KW"/>
</dbReference>
<reference evidence="2 3" key="1">
    <citation type="submission" date="2019-06" db="EMBL/GenBank/DDBJ databases">
        <title>Sequencing the genomes of 1000 actinobacteria strains.</title>
        <authorList>
            <person name="Klenk H.-P."/>
        </authorList>
    </citation>
    <scope>NUCLEOTIDE SEQUENCE [LARGE SCALE GENOMIC DNA]</scope>
    <source>
        <strain evidence="2 3">DSM 24683</strain>
    </source>
</reference>
<sequence>MDVDAAKVCAVFGLPEPSGPLELVQHTVSRTWRLDVGERAYLVKEIWPDEDPFWAGQLVDRMAYADRAAEAGVRQPRLVRPEPSVAFGNGARIDGRGCYRVFEWIERTRELDASDDAWVVATLATLHELERAPADEVRPRYYGLYDRETWTDWIRFGAGHGRSWIEVAARVIDEVRRLTDELAEAYEHAPDRVITHGDFVPSNVLCDPDGPILIDWEAAGPESALHEAGDTLFKVIGGDEVRLRAALRAYGISARGRSTELFDRVIGGRLANLTELLKADVAGEPMTGWKAQVERRDERIAEELVALPGYAAELRELSRRLLAG</sequence>
<keyword evidence="2" id="KW-0808">Transferase</keyword>
<dbReference type="AlphaFoldDB" id="A0A561B398"/>
<dbReference type="Gene3D" id="3.90.1200.10">
    <property type="match status" value="1"/>
</dbReference>
<evidence type="ECO:0000313" key="2">
    <source>
        <dbReference type="EMBL" id="TWD73346.1"/>
    </source>
</evidence>
<accession>A0A561B398</accession>
<evidence type="ECO:0000259" key="1">
    <source>
        <dbReference type="Pfam" id="PF01636"/>
    </source>
</evidence>
<dbReference type="Pfam" id="PF01636">
    <property type="entry name" value="APH"/>
    <property type="match status" value="1"/>
</dbReference>
<gene>
    <name evidence="2" type="ORF">FB561_7235</name>
</gene>
<proteinExistence type="predicted"/>
<comment type="caution">
    <text evidence="2">The sequence shown here is derived from an EMBL/GenBank/DDBJ whole genome shotgun (WGS) entry which is preliminary data.</text>
</comment>
<name>A0A561B398_9ACTN</name>